<proteinExistence type="predicted"/>
<name>A0A6J4MTY8_9CYAN</name>
<protein>
    <submittedName>
        <fullName evidence="1">Uncharacterized protein</fullName>
    </submittedName>
</protein>
<organism evidence="1">
    <name type="scientific">uncultured Leptolyngbya sp</name>
    <dbReference type="NCBI Taxonomy" id="332963"/>
    <lineage>
        <taxon>Bacteria</taxon>
        <taxon>Bacillati</taxon>
        <taxon>Cyanobacteriota</taxon>
        <taxon>Cyanophyceae</taxon>
        <taxon>Leptolyngbyales</taxon>
        <taxon>Leptolyngbyaceae</taxon>
        <taxon>Leptolyngbya group</taxon>
        <taxon>Leptolyngbya</taxon>
        <taxon>environmental samples</taxon>
    </lineage>
</organism>
<reference evidence="1" key="1">
    <citation type="submission" date="2020-02" db="EMBL/GenBank/DDBJ databases">
        <authorList>
            <person name="Meier V. D."/>
        </authorList>
    </citation>
    <scope>NUCLEOTIDE SEQUENCE</scope>
    <source>
        <strain evidence="1">AVDCRST_MAG94</strain>
    </source>
</reference>
<sequence length="46" mass="5286">MPHPCHIVVAGNPAIIYARRGGTRDRVLPILKLFLDQKKLHTKRVR</sequence>
<dbReference type="EMBL" id="CADCTY010001374">
    <property type="protein sequence ID" value="CAA9368669.1"/>
    <property type="molecule type" value="Genomic_DNA"/>
</dbReference>
<accession>A0A6J4MTY8</accession>
<gene>
    <name evidence="1" type="ORF">AVDCRST_MAG94-3957</name>
</gene>
<evidence type="ECO:0000313" key="1">
    <source>
        <dbReference type="EMBL" id="CAA9368669.1"/>
    </source>
</evidence>
<dbReference type="AlphaFoldDB" id="A0A6J4MTY8"/>